<dbReference type="RefSeq" id="WP_096345893.1">
    <property type="nucleotide sequence ID" value="NZ_CP033116.1"/>
</dbReference>
<dbReference type="SUPFAM" id="SSF46689">
    <property type="entry name" value="Homeodomain-like"/>
    <property type="match status" value="1"/>
</dbReference>
<evidence type="ECO:0000256" key="2">
    <source>
        <dbReference type="SAM" id="Coils"/>
    </source>
</evidence>
<reference evidence="4 6" key="1">
    <citation type="submission" date="2017-09" db="EMBL/GenBank/DDBJ databases">
        <title>Bacterial and phytoplankton interrelationship in Kongsfjorden, an Arctic fjord.</title>
        <authorList>
            <person name="Sinha R."/>
            <person name="Krishnan K."/>
        </authorList>
    </citation>
    <scope>NUCLEOTIDE SEQUENCE [LARGE SCALE GENOMIC DNA]</scope>
    <source>
        <strain evidence="4 6">58</strain>
    </source>
</reference>
<dbReference type="NCBIfam" id="NF033516">
    <property type="entry name" value="transpos_IS3"/>
    <property type="match status" value="1"/>
</dbReference>
<feature type="coiled-coil region" evidence="2">
    <location>
        <begin position="56"/>
        <end position="83"/>
    </location>
</feature>
<dbReference type="InterPro" id="IPR012337">
    <property type="entry name" value="RNaseH-like_sf"/>
</dbReference>
<dbReference type="Pfam" id="PF13276">
    <property type="entry name" value="HTH_21"/>
    <property type="match status" value="1"/>
</dbReference>
<sequence>MSNPHYTEEFKIEAVKQVADRGHSVAEVAARLGVSAHSLYQWLKRYDKPTAQRQQDDDLQAENRRLKAELKRVSEERDILKKGHRVLRQRVRLRYAFIQSQVDLYPVRRLCKMMVVHPSGYYAWCRNKLSDRAREDQRLLGQIKHSWLESGGVYGYRKIHLDLREAGEACGKHRVARLMRCEGLRSQTGYRRRRGHYSGKPAVVSPNHLDRQFDVAAPNVAWVTDITYIRTYEGWLYLSVVIDLFSRQVVGWSMKPRMTSDLALDALLAAVWRRKPQGCVMVHSDQGSQFSSGDWQSFLKANHLVGSMSRRGNCHDNAVAESFFQLLKRERIKRQIYPTREAARQDVFNYIEMFYNPRRRHGTSGDLSPVEYEKRHYQSLASV</sequence>
<dbReference type="AlphaFoldDB" id="A0AA91Z717"/>
<dbReference type="GO" id="GO:0006313">
    <property type="term" value="P:DNA transposition"/>
    <property type="evidence" value="ECO:0007669"/>
    <property type="project" value="InterPro"/>
</dbReference>
<dbReference type="Pfam" id="PF13333">
    <property type="entry name" value="rve_2"/>
    <property type="match status" value="1"/>
</dbReference>
<evidence type="ECO:0000256" key="1">
    <source>
        <dbReference type="ARBA" id="ARBA00009964"/>
    </source>
</evidence>
<accession>A0AA91Z717</accession>
<dbReference type="InterPro" id="IPR036397">
    <property type="entry name" value="RNaseH_sf"/>
</dbReference>
<comment type="similarity">
    <text evidence="1">Belongs to the transposase 8 family.</text>
</comment>
<dbReference type="GO" id="GO:0015074">
    <property type="term" value="P:DNA integration"/>
    <property type="evidence" value="ECO:0007669"/>
    <property type="project" value="InterPro"/>
</dbReference>
<organism evidence="4 6">
    <name type="scientific">Halopseudomonas pelagia</name>
    <dbReference type="NCBI Taxonomy" id="553151"/>
    <lineage>
        <taxon>Bacteria</taxon>
        <taxon>Pseudomonadati</taxon>
        <taxon>Pseudomonadota</taxon>
        <taxon>Gammaproteobacteria</taxon>
        <taxon>Pseudomonadales</taxon>
        <taxon>Pseudomonadaceae</taxon>
        <taxon>Halopseudomonas</taxon>
    </lineage>
</organism>
<dbReference type="PANTHER" id="PTHR46889">
    <property type="entry name" value="TRANSPOSASE INSF FOR INSERTION SEQUENCE IS3B-RELATED"/>
    <property type="match status" value="1"/>
</dbReference>
<dbReference type="GO" id="GO:0003677">
    <property type="term" value="F:DNA binding"/>
    <property type="evidence" value="ECO:0007669"/>
    <property type="project" value="InterPro"/>
</dbReference>
<dbReference type="InterPro" id="IPR009057">
    <property type="entry name" value="Homeodomain-like_sf"/>
</dbReference>
<dbReference type="InterPro" id="IPR001584">
    <property type="entry name" value="Integrase_cat-core"/>
</dbReference>
<proteinExistence type="inferred from homology"/>
<dbReference type="EMBL" id="CP033116">
    <property type="protein sequence ID" value="QFY56435.1"/>
    <property type="molecule type" value="Genomic_DNA"/>
</dbReference>
<dbReference type="InterPro" id="IPR025948">
    <property type="entry name" value="HTH-like_dom"/>
</dbReference>
<feature type="domain" description="Integrase catalytic" evidence="3">
    <location>
        <begin position="214"/>
        <end position="377"/>
    </location>
</feature>
<gene>
    <name evidence="4" type="ORF">CO192_06920</name>
    <name evidence="5" type="ORF">EAO82_08700</name>
</gene>
<reference evidence="5 7" key="2">
    <citation type="submission" date="2018-10" db="EMBL/GenBank/DDBJ databases">
        <title>Complete genome sequence of Pseudomonas pelagia strain Kongs-67.</title>
        <authorList>
            <person name="Sinha R.K."/>
            <person name="Krishnan K."/>
        </authorList>
    </citation>
    <scope>NUCLEOTIDE SEQUENCE [LARGE SCALE GENOMIC DNA]</scope>
    <source>
        <strain evidence="5 7">Kongs-67</strain>
    </source>
</reference>
<dbReference type="Gene3D" id="3.30.420.10">
    <property type="entry name" value="Ribonuclease H-like superfamily/Ribonuclease H"/>
    <property type="match status" value="1"/>
</dbReference>
<dbReference type="EMBL" id="NWMT01000066">
    <property type="protein sequence ID" value="PCD00126.1"/>
    <property type="molecule type" value="Genomic_DNA"/>
</dbReference>
<evidence type="ECO:0000313" key="5">
    <source>
        <dbReference type="EMBL" id="QFY56435.1"/>
    </source>
</evidence>
<dbReference type="Proteomes" id="UP000243750">
    <property type="component" value="Unassembled WGS sequence"/>
</dbReference>
<dbReference type="SUPFAM" id="SSF53098">
    <property type="entry name" value="Ribonuclease H-like"/>
    <property type="match status" value="1"/>
</dbReference>
<evidence type="ECO:0000313" key="7">
    <source>
        <dbReference type="Proteomes" id="UP000344571"/>
    </source>
</evidence>
<dbReference type="InterPro" id="IPR050900">
    <property type="entry name" value="Transposase_IS3/IS150/IS904"/>
</dbReference>
<evidence type="ECO:0000259" key="3">
    <source>
        <dbReference type="PROSITE" id="PS50994"/>
    </source>
</evidence>
<keyword evidence="7" id="KW-1185">Reference proteome</keyword>
<dbReference type="InterPro" id="IPR002514">
    <property type="entry name" value="Transposase_8"/>
</dbReference>
<dbReference type="PROSITE" id="PS50994">
    <property type="entry name" value="INTEGRASE"/>
    <property type="match status" value="1"/>
</dbReference>
<keyword evidence="2" id="KW-0175">Coiled coil</keyword>
<dbReference type="Pfam" id="PF00665">
    <property type="entry name" value="rve"/>
    <property type="match status" value="1"/>
</dbReference>
<evidence type="ECO:0000313" key="4">
    <source>
        <dbReference type="EMBL" id="PCD00126.1"/>
    </source>
</evidence>
<dbReference type="Gene3D" id="1.10.10.60">
    <property type="entry name" value="Homeodomain-like"/>
    <property type="match status" value="1"/>
</dbReference>
<protein>
    <submittedName>
        <fullName evidence="4">IS3 family transposase</fullName>
    </submittedName>
</protein>
<dbReference type="Proteomes" id="UP000344571">
    <property type="component" value="Chromosome"/>
</dbReference>
<evidence type="ECO:0000313" key="6">
    <source>
        <dbReference type="Proteomes" id="UP000243750"/>
    </source>
</evidence>
<dbReference type="InterPro" id="IPR048020">
    <property type="entry name" value="Transpos_IS3"/>
</dbReference>
<dbReference type="Pfam" id="PF01527">
    <property type="entry name" value="HTH_Tnp_1"/>
    <property type="match status" value="1"/>
</dbReference>
<name>A0AA91Z717_9GAMM</name>
<dbReference type="PANTHER" id="PTHR46889:SF4">
    <property type="entry name" value="TRANSPOSASE INSO FOR INSERTION SEQUENCE ELEMENT IS911B-RELATED"/>
    <property type="match status" value="1"/>
</dbReference>
<dbReference type="GO" id="GO:0004803">
    <property type="term" value="F:transposase activity"/>
    <property type="evidence" value="ECO:0007669"/>
    <property type="project" value="InterPro"/>
</dbReference>